<dbReference type="Pfam" id="PF00293">
    <property type="entry name" value="NUDIX"/>
    <property type="match status" value="1"/>
</dbReference>
<evidence type="ECO:0000256" key="2">
    <source>
        <dbReference type="ARBA" id="ARBA00022801"/>
    </source>
</evidence>
<name>A0A921FTT4_9BIFI</name>
<dbReference type="GO" id="GO:0016787">
    <property type="term" value="F:hydrolase activity"/>
    <property type="evidence" value="ECO:0007669"/>
    <property type="project" value="UniProtKB-KW"/>
</dbReference>
<dbReference type="SUPFAM" id="SSF55811">
    <property type="entry name" value="Nudix"/>
    <property type="match status" value="1"/>
</dbReference>
<dbReference type="EMBL" id="DYWK01000001">
    <property type="protein sequence ID" value="HJF17596.1"/>
    <property type="molecule type" value="Genomic_DNA"/>
</dbReference>
<comment type="caution">
    <text evidence="4">The sequence shown here is derived from an EMBL/GenBank/DDBJ whole genome shotgun (WGS) entry which is preliminary data.</text>
</comment>
<reference evidence="4" key="1">
    <citation type="journal article" date="2021" name="PeerJ">
        <title>Extensive microbial diversity within the chicken gut microbiome revealed by metagenomics and culture.</title>
        <authorList>
            <person name="Gilroy R."/>
            <person name="Ravi A."/>
            <person name="Getino M."/>
            <person name="Pursley I."/>
            <person name="Horton D.L."/>
            <person name="Alikhan N.F."/>
            <person name="Baker D."/>
            <person name="Gharbi K."/>
            <person name="Hall N."/>
            <person name="Watson M."/>
            <person name="Adriaenssens E.M."/>
            <person name="Foster-Nyarko E."/>
            <person name="Jarju S."/>
            <person name="Secka A."/>
            <person name="Antonio M."/>
            <person name="Oren A."/>
            <person name="Chaudhuri R.R."/>
            <person name="La Ragione R."/>
            <person name="Hildebrand F."/>
            <person name="Pallen M.J."/>
        </authorList>
    </citation>
    <scope>NUCLEOTIDE SEQUENCE</scope>
    <source>
        <strain evidence="4">578</strain>
    </source>
</reference>
<proteinExistence type="predicted"/>
<evidence type="ECO:0000259" key="3">
    <source>
        <dbReference type="PROSITE" id="PS51462"/>
    </source>
</evidence>
<dbReference type="PROSITE" id="PS51462">
    <property type="entry name" value="NUDIX"/>
    <property type="match status" value="1"/>
</dbReference>
<comment type="cofactor">
    <cofactor evidence="1">
        <name>Mg(2+)</name>
        <dbReference type="ChEBI" id="CHEBI:18420"/>
    </cofactor>
</comment>
<dbReference type="GO" id="GO:0006753">
    <property type="term" value="P:nucleoside phosphate metabolic process"/>
    <property type="evidence" value="ECO:0007669"/>
    <property type="project" value="TreeGrafter"/>
</dbReference>
<evidence type="ECO:0000313" key="4">
    <source>
        <dbReference type="EMBL" id="HJF17596.1"/>
    </source>
</evidence>
<sequence length="252" mass="27884">MLNLPVSQPSGAALERIEKRLQATKAAENETQASSGSVVNMLGTPQIARSVETYRGAIFSVDDRTVQLPTTADISIDIPRQIVHHSPAVILLVHDVSRDAYLVEREYRVGSNSFSFGFPAGLRDNQESPLQSAFRELAEETGIVVEGIAHLASDPDFAAEKLQHAVETSENVDVDVLGTFYPSSGMSDEQVTLLTLHLKKFHVEGRHFDADEHVQSTWVSWKELSEVIPFQGSHTNFLILNEKLRRLTASIH</sequence>
<dbReference type="GO" id="GO:0019693">
    <property type="term" value="P:ribose phosphate metabolic process"/>
    <property type="evidence" value="ECO:0007669"/>
    <property type="project" value="TreeGrafter"/>
</dbReference>
<dbReference type="PANTHER" id="PTHR11839">
    <property type="entry name" value="UDP/ADP-SUGAR PYROPHOSPHATASE"/>
    <property type="match status" value="1"/>
</dbReference>
<reference evidence="4" key="2">
    <citation type="submission" date="2021-09" db="EMBL/GenBank/DDBJ databases">
        <authorList>
            <person name="Gilroy R."/>
        </authorList>
    </citation>
    <scope>NUCLEOTIDE SEQUENCE</scope>
    <source>
        <strain evidence="4">578</strain>
    </source>
</reference>
<dbReference type="AlphaFoldDB" id="A0A921FTT4"/>
<dbReference type="InterPro" id="IPR015797">
    <property type="entry name" value="NUDIX_hydrolase-like_dom_sf"/>
</dbReference>
<dbReference type="PANTHER" id="PTHR11839:SF18">
    <property type="entry name" value="NUDIX HYDROLASE DOMAIN-CONTAINING PROTEIN"/>
    <property type="match status" value="1"/>
</dbReference>
<organism evidence="4 5">
    <name type="scientific">Aeriscardovia aeriphila</name>
    <dbReference type="NCBI Taxonomy" id="218139"/>
    <lineage>
        <taxon>Bacteria</taxon>
        <taxon>Bacillati</taxon>
        <taxon>Actinomycetota</taxon>
        <taxon>Actinomycetes</taxon>
        <taxon>Bifidobacteriales</taxon>
        <taxon>Bifidobacteriaceae</taxon>
        <taxon>Aeriscardovia</taxon>
    </lineage>
</organism>
<dbReference type="InterPro" id="IPR000086">
    <property type="entry name" value="NUDIX_hydrolase_dom"/>
</dbReference>
<feature type="domain" description="Nudix hydrolase" evidence="3">
    <location>
        <begin position="83"/>
        <end position="243"/>
    </location>
</feature>
<dbReference type="CDD" id="cd03424">
    <property type="entry name" value="NUDIX_ADPRase_Nudt5_UGPPase_Nudt14"/>
    <property type="match status" value="1"/>
</dbReference>
<evidence type="ECO:0000313" key="5">
    <source>
        <dbReference type="Proteomes" id="UP000715651"/>
    </source>
</evidence>
<dbReference type="Proteomes" id="UP000715651">
    <property type="component" value="Unassembled WGS sequence"/>
</dbReference>
<dbReference type="Gene3D" id="3.90.79.10">
    <property type="entry name" value="Nucleoside Triphosphate Pyrophosphohydrolase"/>
    <property type="match status" value="1"/>
</dbReference>
<keyword evidence="2 4" id="KW-0378">Hydrolase</keyword>
<accession>A0A921FTT4</accession>
<evidence type="ECO:0000256" key="1">
    <source>
        <dbReference type="ARBA" id="ARBA00001946"/>
    </source>
</evidence>
<protein>
    <submittedName>
        <fullName evidence="4">NUDIX hydrolase</fullName>
    </submittedName>
</protein>
<gene>
    <name evidence="4" type="ORF">K8U78_00205</name>
</gene>